<evidence type="ECO:0000313" key="2">
    <source>
        <dbReference type="EMBL" id="CEO98695.1"/>
    </source>
</evidence>
<accession>A0A0G4ITW8</accession>
<dbReference type="AlphaFoldDB" id="A0A0G4ITW8"/>
<keyword evidence="3" id="KW-1185">Reference proteome</keyword>
<protein>
    <submittedName>
        <fullName evidence="2">Uncharacterized protein</fullName>
    </submittedName>
</protein>
<feature type="compositionally biased region" description="Polar residues" evidence="1">
    <location>
        <begin position="141"/>
        <end position="155"/>
    </location>
</feature>
<gene>
    <name evidence="2" type="ORF">PBRA_006809</name>
</gene>
<evidence type="ECO:0000313" key="3">
    <source>
        <dbReference type="Proteomes" id="UP000039324"/>
    </source>
</evidence>
<feature type="compositionally biased region" description="Polar residues" evidence="1">
    <location>
        <begin position="116"/>
        <end position="127"/>
    </location>
</feature>
<reference evidence="2 3" key="1">
    <citation type="submission" date="2015-02" db="EMBL/GenBank/DDBJ databases">
        <authorList>
            <person name="Chooi Y.-H."/>
        </authorList>
    </citation>
    <scope>NUCLEOTIDE SEQUENCE [LARGE SCALE GENOMIC DNA]</scope>
    <source>
        <strain evidence="2">E3</strain>
    </source>
</reference>
<proteinExistence type="predicted"/>
<feature type="compositionally biased region" description="Pro residues" evidence="1">
    <location>
        <begin position="51"/>
        <end position="97"/>
    </location>
</feature>
<dbReference type="OMA" id="HNEVEFC"/>
<feature type="compositionally biased region" description="Low complexity" evidence="1">
    <location>
        <begin position="40"/>
        <end position="50"/>
    </location>
</feature>
<organism evidence="2 3">
    <name type="scientific">Plasmodiophora brassicae</name>
    <name type="common">Clubroot disease agent</name>
    <dbReference type="NCBI Taxonomy" id="37360"/>
    <lineage>
        <taxon>Eukaryota</taxon>
        <taxon>Sar</taxon>
        <taxon>Rhizaria</taxon>
        <taxon>Endomyxa</taxon>
        <taxon>Phytomyxea</taxon>
        <taxon>Plasmodiophorida</taxon>
        <taxon>Plasmodiophoridae</taxon>
        <taxon>Plasmodiophora</taxon>
    </lineage>
</organism>
<sequence length="194" mass="19933">MHAIKAGALGFVAGLAIRELIECWRRRHRPSPRVVASSTVAPLAPAVPTVKPAPPAPPAPAVRAPPPAPPAPAVRPPPPAPPAPAVPVPPTAPPQAPAVPRRAPPQVEQQGPAPPRTTSIAKGSSTLLEELQVAVNRRRSSTNSCADASNASAGSHTFKPLPAKQPAAGATPGNFRDELARALQRRRTSLGADE</sequence>
<feature type="region of interest" description="Disordered" evidence="1">
    <location>
        <begin position="27"/>
        <end position="194"/>
    </location>
</feature>
<name>A0A0G4ITW8_PLABS</name>
<feature type="compositionally biased region" description="Low complexity" evidence="1">
    <location>
        <begin position="98"/>
        <end position="107"/>
    </location>
</feature>
<dbReference type="Proteomes" id="UP000039324">
    <property type="component" value="Unassembled WGS sequence"/>
</dbReference>
<evidence type="ECO:0000256" key="1">
    <source>
        <dbReference type="SAM" id="MobiDB-lite"/>
    </source>
</evidence>
<dbReference type="EMBL" id="CDSF01000086">
    <property type="protein sequence ID" value="CEO98695.1"/>
    <property type="molecule type" value="Genomic_DNA"/>
</dbReference>